<dbReference type="SFLD" id="SFLDG01146">
    <property type="entry name" value="C1.2.2"/>
    <property type="match status" value="1"/>
</dbReference>
<dbReference type="InterPro" id="IPR036412">
    <property type="entry name" value="HAD-like_sf"/>
</dbReference>
<proteinExistence type="inferred from homology"/>
<dbReference type="Gene3D" id="3.40.50.1000">
    <property type="entry name" value="HAD superfamily/HAD-like"/>
    <property type="match status" value="1"/>
</dbReference>
<dbReference type="SFLD" id="SFLDG01126">
    <property type="entry name" value="C1.2:_Nucleotidase_Like"/>
    <property type="match status" value="1"/>
</dbReference>
<organism evidence="4">
    <name type="scientific">Granulicella tundricola (strain ATCC BAA-1859 / DSM 23138 / MP5ACTX9)</name>
    <dbReference type="NCBI Taxonomy" id="1198114"/>
    <lineage>
        <taxon>Bacteria</taxon>
        <taxon>Pseudomonadati</taxon>
        <taxon>Acidobacteriota</taxon>
        <taxon>Terriglobia</taxon>
        <taxon>Terriglobales</taxon>
        <taxon>Acidobacteriaceae</taxon>
        <taxon>Granulicella</taxon>
    </lineage>
</organism>
<feature type="active site" description="Nucleophile" evidence="2">
    <location>
        <position position="12"/>
    </location>
</feature>
<dbReference type="KEGG" id="acm:AciX9_0344"/>
<feature type="active site" description="Proton donor" evidence="2">
    <location>
        <position position="14"/>
    </location>
</feature>
<dbReference type="SFLD" id="SFLDS00003">
    <property type="entry name" value="Haloacid_Dehalogenase"/>
    <property type="match status" value="1"/>
</dbReference>
<dbReference type="InterPro" id="IPR023214">
    <property type="entry name" value="HAD_sf"/>
</dbReference>
<gene>
    <name evidence="3" type="ordered locus">AciX9_0344</name>
</gene>
<dbReference type="AlphaFoldDB" id="E8WWT8"/>
<dbReference type="GO" id="GO:0009223">
    <property type="term" value="P:pyrimidine deoxyribonucleotide catabolic process"/>
    <property type="evidence" value="ECO:0007669"/>
    <property type="project" value="TreeGrafter"/>
</dbReference>
<dbReference type="Proteomes" id="UP000000343">
    <property type="component" value="Chromosome"/>
</dbReference>
<evidence type="ECO:0000313" key="4">
    <source>
        <dbReference type="Proteomes" id="UP000000343"/>
    </source>
</evidence>
<keyword evidence="4" id="KW-1185">Reference proteome</keyword>
<sequence>MSDAPKKRICIDMDEVIADAVAEHVMRYNRDFNENVTLADLEGKWLWDVVQLDRHPALEAHLRSEDFFAVLNVMPDSQRVIKALQERYEVFIATAAMEVPTSFMAKYNWLARHFPFISPSHIVFCGDKSILQADYLIDDNPRQLRRFHGEGILFHSPHNMHTPGFRRVHNWQEVEDLFLKQQ</sequence>
<comment type="similarity">
    <text evidence="1">Belongs to the 5'(3')-deoxyribonucleotidase family.</text>
</comment>
<dbReference type="EMBL" id="CP002480">
    <property type="protein sequence ID" value="ADW67416.1"/>
    <property type="molecule type" value="Genomic_DNA"/>
</dbReference>
<evidence type="ECO:0000313" key="3">
    <source>
        <dbReference type="EMBL" id="ADW67416.1"/>
    </source>
</evidence>
<dbReference type="Pfam" id="PF06941">
    <property type="entry name" value="NT5C"/>
    <property type="match status" value="1"/>
</dbReference>
<dbReference type="SUPFAM" id="SSF56784">
    <property type="entry name" value="HAD-like"/>
    <property type="match status" value="1"/>
</dbReference>
<dbReference type="Gene3D" id="1.10.40.40">
    <property type="entry name" value="Deoxyribonucleotidase, domain 2"/>
    <property type="match status" value="1"/>
</dbReference>
<dbReference type="STRING" id="1198114.AciX9_0344"/>
<accession>E8WWT8</accession>
<dbReference type="RefSeq" id="WP_013578744.1">
    <property type="nucleotide sequence ID" value="NC_015064.1"/>
</dbReference>
<reference evidence="4" key="1">
    <citation type="submission" date="2011-01" db="EMBL/GenBank/DDBJ databases">
        <title>Complete sequence of chromosome of Acidobacterium sp. MP5ACTX9.</title>
        <authorList>
            <consortium name="US DOE Joint Genome Institute"/>
            <person name="Lucas S."/>
            <person name="Copeland A."/>
            <person name="Lapidus A."/>
            <person name="Cheng J.-F."/>
            <person name="Goodwin L."/>
            <person name="Pitluck S."/>
            <person name="Teshima H."/>
            <person name="Detter J.C."/>
            <person name="Han C."/>
            <person name="Tapia R."/>
            <person name="Land M."/>
            <person name="Hauser L."/>
            <person name="Kyrpides N."/>
            <person name="Ivanova N."/>
            <person name="Ovchinnikova G."/>
            <person name="Pagani I."/>
            <person name="Rawat S.R."/>
            <person name="Mannisto M."/>
            <person name="Haggblom M.M."/>
            <person name="Woyke T."/>
        </authorList>
    </citation>
    <scope>NUCLEOTIDE SEQUENCE [LARGE SCALE GENOMIC DNA]</scope>
    <source>
        <strain evidence="4">MP5ACTX9</strain>
    </source>
</reference>
<dbReference type="PANTHER" id="PTHR16504">
    <property type="entry name" value="5'(3')-DEOXYRIBONUCLEOTIDASE"/>
    <property type="match status" value="1"/>
</dbReference>
<dbReference type="eggNOG" id="COG4502">
    <property type="taxonomic scope" value="Bacteria"/>
</dbReference>
<name>E8WWT8_GRATM</name>
<evidence type="ECO:0000256" key="2">
    <source>
        <dbReference type="PIRSR" id="PIRSR610708-1"/>
    </source>
</evidence>
<dbReference type="HOGENOM" id="CLU_111510_0_0_0"/>
<evidence type="ECO:0000256" key="1">
    <source>
        <dbReference type="ARBA" id="ARBA00009589"/>
    </source>
</evidence>
<dbReference type="PANTHER" id="PTHR16504:SF4">
    <property type="entry name" value="5'(3')-DEOXYRIBONUCLEOTIDASE"/>
    <property type="match status" value="1"/>
</dbReference>
<protein>
    <submittedName>
        <fullName evidence="3">5'(3')-deoxyribonucleotidase</fullName>
    </submittedName>
</protein>
<dbReference type="GO" id="GO:0008253">
    <property type="term" value="F:5'-nucleotidase activity"/>
    <property type="evidence" value="ECO:0007669"/>
    <property type="project" value="InterPro"/>
</dbReference>
<dbReference type="PaxDb" id="1198114-AciX9_0344"/>
<dbReference type="InterPro" id="IPR010708">
    <property type="entry name" value="5'(3')-deoxyribonucleotidase"/>
</dbReference>